<sequence>MYSSRYGFWGYFLLIIGLLGILAFLLFINQDALTRQGISMRQAWILWSGLFSVLMLGGLCSPVWWRWKQKKIHLQYRPEAATAQKKTELHNTLTNLRSFLRTRYGLFWRYKVRLFLIIGEPAEVESIAPGLTEQCWLEGDSIVLIHGGNALAEPDAELLASLRKLRRRRPLDGIVWPLTTEQSQQSAQMDKAWRGLTESGKRLGFQAPLYLWQVCDDGGYQTERTPQAVGCLLAEHCTAEHLAAMLEAQTPRLTEQGMQQLLSDNRHDFLLQLAHSLQNKGVAHWQNTLKPLLSGGAYSLSLRGLMFSPKHVAGADTAPHAWIPSPVWAGITGDNVRGRKVGFPWARATLAVLSMVVMVWGTGLVISFLTNRTLVQDTAAQTAHALNTRLPLSEQLVALHRLQGELERLQYRIRHGAPWYQRFGLERNTQLLDAAFPGYAQAASRLVRDVAATHLQKQLNAFVALPPDSPQRTATGEQRYKQLKALLMMSRPEKADAAFFRATLMADGLRYPGVAEGITQSIVPSLLAFWAANLAEHPHWKAAQQPELTAIVRKILLRQIGVRNAENTLYQRVLKQVSRNYADMTLADMIGDTQTDALFGTEQNVPGMFTRQAWEGQVKEAIEQVVSARREEIDWVLSDRQQDASSEVSPETLRARLTERYFTDFAGSWLSFLNSLRWKKEATLSGVLDQLTLMADAHQSPLIALMDTLTWQAATGRPNRGLSDSLATSAKALFNSEDQGRQDETPPGPLDKTFAPLLRLTGERAASSGDTPLSLQTYLTRVSRVRLKLHQVINAPDPQEMTQQLAQTVFQGKTVDLTDTRDYGRLVAASLGAAWSGFGQALFVHPVDQAWRQVLTPAAESLNRQWQRAIVSRWEQDFAGRYPFSATRNDASLPLLAQYLRDGGRIHQYLTTHLGGVLKREGRDWVADTMNTQGLVVNPAFLRSLNQLGDIADTAFASGDAGMHFDLRAKPARDVMKTQLKVDGQTLEYFNQKERWQRFTWPGEQWQPGASLSWASTQNSERILADYRGSWSLIRLLEQAEITQLDSSSYKVQWRAPDGLPLHYLMRVEQGKGPMALLALKNFRLPQQIFLTGNVMAEVQEQGEHEDE</sequence>
<name>A0A9P3WIU9_KLUIN</name>
<reference evidence="5" key="2">
    <citation type="submission" date="2020-10" db="EMBL/GenBank/DDBJ databases">
        <authorList>
            <consortium name="NCBI Pathogen Detection Project"/>
        </authorList>
    </citation>
    <scope>NUCLEOTIDE SEQUENCE</scope>
    <source>
        <strain evidence="5">CAVp300</strain>
    </source>
</reference>
<reference evidence="5" key="1">
    <citation type="journal article" date="2018" name="Genome Biol.">
        <title>SKESA: strategic k-mer extension for scrupulous assemblies.</title>
        <authorList>
            <person name="Souvorov A."/>
            <person name="Agarwala R."/>
            <person name="Lipman D.J."/>
        </authorList>
    </citation>
    <scope>NUCLEOTIDE SEQUENCE</scope>
    <source>
        <strain evidence="5">CAVp300</strain>
    </source>
</reference>
<dbReference type="PANTHER" id="PTHR36153:SF1">
    <property type="entry name" value="TYPE VI SECRETION SYSTEM COMPONENT TSSM1"/>
    <property type="match status" value="1"/>
</dbReference>
<keyword evidence="1" id="KW-0472">Membrane</keyword>
<dbReference type="InterPro" id="IPR048677">
    <property type="entry name" value="TssM1_hel"/>
</dbReference>
<dbReference type="InterPro" id="IPR010623">
    <property type="entry name" value="IcmF_C"/>
</dbReference>
<keyword evidence="1" id="KW-1133">Transmembrane helix</keyword>
<dbReference type="PANTHER" id="PTHR36153">
    <property type="entry name" value="INNER MEMBRANE PROTEIN-RELATED"/>
    <property type="match status" value="1"/>
</dbReference>
<feature type="transmembrane region" description="Helical" evidence="1">
    <location>
        <begin position="348"/>
        <end position="369"/>
    </location>
</feature>
<dbReference type="InterPro" id="IPR053156">
    <property type="entry name" value="T6SS_TssM-like"/>
</dbReference>
<feature type="domain" description="Type VI secretion system component TssM1 helical" evidence="4">
    <location>
        <begin position="857"/>
        <end position="961"/>
    </location>
</feature>
<keyword evidence="1" id="KW-0812">Transmembrane</keyword>
<gene>
    <name evidence="5" type="ORF">I8531_005375</name>
</gene>
<dbReference type="EMBL" id="DACSUM010000084">
    <property type="protein sequence ID" value="HAT3584965.1"/>
    <property type="molecule type" value="Genomic_DNA"/>
</dbReference>
<dbReference type="Pfam" id="PF06744">
    <property type="entry name" value="IcmF_C"/>
    <property type="match status" value="1"/>
</dbReference>
<evidence type="ECO:0000259" key="2">
    <source>
        <dbReference type="Pfam" id="PF06744"/>
    </source>
</evidence>
<comment type="caution">
    <text evidence="5">The sequence shown here is derived from an EMBL/GenBank/DDBJ whole genome shotgun (WGS) entry which is preliminary data.</text>
</comment>
<accession>A0A9P3WIU9</accession>
<evidence type="ECO:0000313" key="5">
    <source>
        <dbReference type="EMBL" id="HAT3584965.1"/>
    </source>
</evidence>
<feature type="transmembrane region" description="Helical" evidence="1">
    <location>
        <begin position="7"/>
        <end position="28"/>
    </location>
</feature>
<dbReference type="Pfam" id="PF06761">
    <property type="entry name" value="IcmF-related"/>
    <property type="match status" value="1"/>
</dbReference>
<dbReference type="Proteomes" id="UP000867740">
    <property type="component" value="Unassembled WGS sequence"/>
</dbReference>
<evidence type="ECO:0000313" key="6">
    <source>
        <dbReference type="Proteomes" id="UP000867740"/>
    </source>
</evidence>
<evidence type="ECO:0000256" key="1">
    <source>
        <dbReference type="SAM" id="Phobius"/>
    </source>
</evidence>
<evidence type="ECO:0000259" key="3">
    <source>
        <dbReference type="Pfam" id="PF06761"/>
    </source>
</evidence>
<feature type="domain" description="Type VI secretion system IcmF C-terminal" evidence="2">
    <location>
        <begin position="965"/>
        <end position="1069"/>
    </location>
</feature>
<dbReference type="RefSeq" id="WP_047371724.1">
    <property type="nucleotide sequence ID" value="NZ_CABMNU010000005.1"/>
</dbReference>
<feature type="transmembrane region" description="Helical" evidence="1">
    <location>
        <begin position="44"/>
        <end position="65"/>
    </location>
</feature>
<dbReference type="Pfam" id="PF21070">
    <property type="entry name" value="IcmF_helical"/>
    <property type="match status" value="1"/>
</dbReference>
<protein>
    <submittedName>
        <fullName evidence="5">Type VI secretion protein VasK</fullName>
    </submittedName>
</protein>
<proteinExistence type="predicted"/>
<organism evidence="5 6">
    <name type="scientific">Kluyvera intermedia</name>
    <name type="common">Enterobacter intermedius</name>
    <dbReference type="NCBI Taxonomy" id="61648"/>
    <lineage>
        <taxon>Bacteria</taxon>
        <taxon>Pseudomonadati</taxon>
        <taxon>Pseudomonadota</taxon>
        <taxon>Gammaproteobacteria</taxon>
        <taxon>Enterobacterales</taxon>
        <taxon>Enterobacteriaceae</taxon>
        <taxon>Kluyvera</taxon>
    </lineage>
</organism>
<evidence type="ECO:0000259" key="4">
    <source>
        <dbReference type="Pfam" id="PF21070"/>
    </source>
</evidence>
<feature type="domain" description="IcmF-related" evidence="3">
    <location>
        <begin position="397"/>
        <end position="710"/>
    </location>
</feature>
<dbReference type="AlphaFoldDB" id="A0A9P3WIU9"/>
<dbReference type="InterPro" id="IPR009612">
    <property type="entry name" value="IcmF-rel"/>
</dbReference>